<dbReference type="InterPro" id="IPR001296">
    <property type="entry name" value="Glyco_trans_1"/>
</dbReference>
<dbReference type="InterPro" id="IPR028098">
    <property type="entry name" value="Glyco_trans_4-like_N"/>
</dbReference>
<dbReference type="PANTHER" id="PTHR12526">
    <property type="entry name" value="GLYCOSYLTRANSFERASE"/>
    <property type="match status" value="1"/>
</dbReference>
<dbReference type="Pfam" id="PF00534">
    <property type="entry name" value="Glycos_transf_1"/>
    <property type="match status" value="1"/>
</dbReference>
<dbReference type="PANTHER" id="PTHR12526:SF636">
    <property type="entry name" value="BLL3647 PROTEIN"/>
    <property type="match status" value="1"/>
</dbReference>
<dbReference type="AlphaFoldDB" id="A0A7C4EUT6"/>
<dbReference type="EMBL" id="DTGT01000337">
    <property type="protein sequence ID" value="HGH61690.1"/>
    <property type="molecule type" value="Genomic_DNA"/>
</dbReference>
<dbReference type="Gene3D" id="3.40.50.2000">
    <property type="entry name" value="Glycogen Phosphorylase B"/>
    <property type="match status" value="2"/>
</dbReference>
<proteinExistence type="predicted"/>
<feature type="domain" description="Glycosyltransferase subfamily 4-like N-terminal" evidence="2">
    <location>
        <begin position="26"/>
        <end position="180"/>
    </location>
</feature>
<dbReference type="SUPFAM" id="SSF53756">
    <property type="entry name" value="UDP-Glycosyltransferase/glycogen phosphorylase"/>
    <property type="match status" value="1"/>
</dbReference>
<sequence>MARRRTPQPGRPCGILYVNHASKIAGAEQCLLRMIKNLDRSRYAPFLVCPEGDLAQEARRRDVPVFPLRFTDYQRNRSRVGKFSCPNPLLALWHVLEAAALACRISTLARKESVHIIHANSLLARVPTYLAGRITGAPVVWHVRDILSSRLWLAVYDFMARHGVARLIIVSNACRVQFSRLSNVATVYDGIDSEAFKWDADAASRVRATFGWDERHTVFGIFGRISSTKGHDHFVEAAVAVHARYPQTQWLVVGEAWSQEEKRFLSRLRRRVSEAGLERSIVFTGFRTDVSALMSACDVVVVPSIIQDSFPNTVLEAMACSRAIVAYAVGGIPEAIEDGISGLLVRQMDANGLAEAETLLIENPALREKLGRNARDRVVTYFGVEKAQKGIERIYEEVLATAAR</sequence>
<organism evidence="3">
    <name type="scientific">Desulfomonile tiedjei</name>
    <dbReference type="NCBI Taxonomy" id="2358"/>
    <lineage>
        <taxon>Bacteria</taxon>
        <taxon>Pseudomonadati</taxon>
        <taxon>Thermodesulfobacteriota</taxon>
        <taxon>Desulfomonilia</taxon>
        <taxon>Desulfomonilales</taxon>
        <taxon>Desulfomonilaceae</taxon>
        <taxon>Desulfomonile</taxon>
    </lineage>
</organism>
<protein>
    <submittedName>
        <fullName evidence="3">Glycosyltransferase family 1 protein</fullName>
    </submittedName>
</protein>
<feature type="domain" description="Glycosyl transferase family 1" evidence="1">
    <location>
        <begin position="208"/>
        <end position="376"/>
    </location>
</feature>
<gene>
    <name evidence="3" type="ORF">ENV54_10370</name>
</gene>
<comment type="caution">
    <text evidence="3">The sequence shown here is derived from an EMBL/GenBank/DDBJ whole genome shotgun (WGS) entry which is preliminary data.</text>
</comment>
<evidence type="ECO:0000259" key="1">
    <source>
        <dbReference type="Pfam" id="PF00534"/>
    </source>
</evidence>
<keyword evidence="3" id="KW-0808">Transferase</keyword>
<name>A0A7C4EUT6_9BACT</name>
<reference evidence="3" key="1">
    <citation type="journal article" date="2020" name="mSystems">
        <title>Genome- and Community-Level Interaction Insights into Carbon Utilization and Element Cycling Functions of Hydrothermarchaeota in Hydrothermal Sediment.</title>
        <authorList>
            <person name="Zhou Z."/>
            <person name="Liu Y."/>
            <person name="Xu W."/>
            <person name="Pan J."/>
            <person name="Luo Z.H."/>
            <person name="Li M."/>
        </authorList>
    </citation>
    <scope>NUCLEOTIDE SEQUENCE [LARGE SCALE GENOMIC DNA]</scope>
    <source>
        <strain evidence="3">SpSt-769</strain>
    </source>
</reference>
<dbReference type="Pfam" id="PF13579">
    <property type="entry name" value="Glyco_trans_4_4"/>
    <property type="match status" value="1"/>
</dbReference>
<dbReference type="GO" id="GO:0016757">
    <property type="term" value="F:glycosyltransferase activity"/>
    <property type="evidence" value="ECO:0007669"/>
    <property type="project" value="InterPro"/>
</dbReference>
<accession>A0A7C4EUT6</accession>
<evidence type="ECO:0000259" key="2">
    <source>
        <dbReference type="Pfam" id="PF13579"/>
    </source>
</evidence>
<evidence type="ECO:0000313" key="3">
    <source>
        <dbReference type="EMBL" id="HGH61690.1"/>
    </source>
</evidence>